<reference evidence="1" key="1">
    <citation type="submission" date="2020-05" db="EMBL/GenBank/DDBJ databases">
        <authorList>
            <person name="Chiriac C."/>
            <person name="Salcher M."/>
            <person name="Ghai R."/>
            <person name="Kavagutti S V."/>
        </authorList>
    </citation>
    <scope>NUCLEOTIDE SEQUENCE</scope>
</reference>
<evidence type="ECO:0000313" key="1">
    <source>
        <dbReference type="EMBL" id="CAB4828636.1"/>
    </source>
</evidence>
<protein>
    <submittedName>
        <fullName evidence="1">Unannotated protein</fullName>
    </submittedName>
</protein>
<accession>A0A6J7A6W9</accession>
<organism evidence="1">
    <name type="scientific">freshwater metagenome</name>
    <dbReference type="NCBI Taxonomy" id="449393"/>
    <lineage>
        <taxon>unclassified sequences</taxon>
        <taxon>metagenomes</taxon>
        <taxon>ecological metagenomes</taxon>
    </lineage>
</organism>
<sequence length="68" mass="7609">MFDNDVSWTTHRFNPLAKGAGIRNSCGEADELNLFWSQDHDLLPDAPAIGVLDEMNLVKNHDSEPSKK</sequence>
<proteinExistence type="predicted"/>
<name>A0A6J7A6W9_9ZZZZ</name>
<gene>
    <name evidence="1" type="ORF">UFOPK3164_00946</name>
</gene>
<dbReference type="AlphaFoldDB" id="A0A6J7A6W9"/>
<dbReference type="EMBL" id="CAFABE010000039">
    <property type="protein sequence ID" value="CAB4828636.1"/>
    <property type="molecule type" value="Genomic_DNA"/>
</dbReference>